<feature type="domain" description="Peptidase M3A/M3B catalytic" evidence="8">
    <location>
        <begin position="232"/>
        <end position="723"/>
    </location>
</feature>
<dbReference type="Gene3D" id="1.20.1050.40">
    <property type="entry name" value="Endopeptidase. Chain P, domain 1"/>
    <property type="match status" value="1"/>
</dbReference>
<dbReference type="FunFam" id="3.40.390.10:FF:000074">
    <property type="entry name" value="Metalloprotease"/>
    <property type="match status" value="1"/>
</dbReference>
<gene>
    <name evidence="9" type="ORF">DL546_004657</name>
</gene>
<sequence length="726" mass="82218">MPPAPMEAEHTNHSCLLPLTPPLFADTPASLLEDFEQTRATFVNAVNSVVSNIPVEHASFENTVAPLALADASLIIGCQQTRLLEAASGNESIRTAARKVYLETLKIYEWFHGRRDVFDRVSVVYETTNDANLDEEAKRMTEKWYRAFLNEGCQLNDVERKTLQEINEDIRSNRSAFRKVLVEAQDCILLSRDQPSGLSNGVLDSLEQVTDGAQGTPMFRLGLKSSMVKTALAQIQDGNVRKAIFEASEKSVAEALPFFMAVLRARHRRAVLLGNKSWAERLLSEGMMKTPEAVQSFLTELQDKLAPLAAIELDNLKDLKERYLASSGKQDEYSKGFYIWDTPYFHEQHLKQSYQLDSHMLSEYFPVEPVLENMLAIFTEMFSISFEEVNETTARALTDNPRTLVWHPDVKLFLVWETNTQNQKTFIGYLYVDLFARTGKYSTCANFSLHPGFTDATGNPHPPATALLTNFPSPSPNKPTLLQHLNVIQMFHELGHAMHDLLSRTRHAALHGHGVPRDFIELPSHMLENWCSVPDQLASISVHYSYLSPEYAALWKHENGAESLPPRELPHHLTRQLAASQRADIALASLRQIVFAQFDMFIHGGGVHDEEEVKRWWREERERIGLVFVQEKGREPADLGHGFATTVHFIEGSAGSYYSHVLSQVYAADLFDSAFKLDPRCRETGDRYRRILLQPGGSRDPMEMLRTFLGREPSQEAFLRRIGLAM</sequence>
<dbReference type="SUPFAM" id="SSF55486">
    <property type="entry name" value="Metalloproteases ('zincins'), catalytic domain"/>
    <property type="match status" value="1"/>
</dbReference>
<dbReference type="InterPro" id="IPR024079">
    <property type="entry name" value="MetalloPept_cat_dom_sf"/>
</dbReference>
<dbReference type="OrthoDB" id="534666at2759"/>
<dbReference type="Gene3D" id="1.10.1370.10">
    <property type="entry name" value="Neurolysin, domain 3"/>
    <property type="match status" value="1"/>
</dbReference>
<comment type="caution">
    <text evidence="9">The sequence shown here is derived from an EMBL/GenBank/DDBJ whole genome shotgun (WGS) entry which is preliminary data.</text>
</comment>
<evidence type="ECO:0000313" key="9">
    <source>
        <dbReference type="EMBL" id="RKU41524.1"/>
    </source>
</evidence>
<evidence type="ECO:0000256" key="5">
    <source>
        <dbReference type="ARBA" id="ARBA00022833"/>
    </source>
</evidence>
<evidence type="ECO:0000256" key="2">
    <source>
        <dbReference type="ARBA" id="ARBA00022670"/>
    </source>
</evidence>
<keyword evidence="3 7" id="KW-0479">Metal-binding</keyword>
<dbReference type="AlphaFoldDB" id="A0A420Y0R7"/>
<keyword evidence="5 7" id="KW-0862">Zinc</keyword>
<name>A0A420Y0R7_9PEZI</name>
<evidence type="ECO:0000259" key="8">
    <source>
        <dbReference type="Pfam" id="PF01432"/>
    </source>
</evidence>
<accession>A0A420Y0R7</accession>
<dbReference type="InterPro" id="IPR001567">
    <property type="entry name" value="Pept_M3A_M3B_dom"/>
</dbReference>
<dbReference type="Gene3D" id="3.40.390.10">
    <property type="entry name" value="Collagenase (Catalytic Domain)"/>
    <property type="match status" value="1"/>
</dbReference>
<organism evidence="9 10">
    <name type="scientific">Coniochaeta pulveracea</name>
    <dbReference type="NCBI Taxonomy" id="177199"/>
    <lineage>
        <taxon>Eukaryota</taxon>
        <taxon>Fungi</taxon>
        <taxon>Dikarya</taxon>
        <taxon>Ascomycota</taxon>
        <taxon>Pezizomycotina</taxon>
        <taxon>Sordariomycetes</taxon>
        <taxon>Sordariomycetidae</taxon>
        <taxon>Coniochaetales</taxon>
        <taxon>Coniochaetaceae</taxon>
        <taxon>Coniochaeta</taxon>
    </lineage>
</organism>
<keyword evidence="2 7" id="KW-0645">Protease</keyword>
<evidence type="ECO:0000313" key="10">
    <source>
        <dbReference type="Proteomes" id="UP000275385"/>
    </source>
</evidence>
<keyword evidence="10" id="KW-1185">Reference proteome</keyword>
<dbReference type="PANTHER" id="PTHR11804:SF84">
    <property type="entry name" value="SACCHAROLYSIN"/>
    <property type="match status" value="1"/>
</dbReference>
<dbReference type="PANTHER" id="PTHR11804">
    <property type="entry name" value="PROTEASE M3 THIMET OLIGOPEPTIDASE-RELATED"/>
    <property type="match status" value="1"/>
</dbReference>
<dbReference type="GO" id="GO:0004222">
    <property type="term" value="F:metalloendopeptidase activity"/>
    <property type="evidence" value="ECO:0007669"/>
    <property type="project" value="InterPro"/>
</dbReference>
<dbReference type="Proteomes" id="UP000275385">
    <property type="component" value="Unassembled WGS sequence"/>
</dbReference>
<keyword evidence="4 7" id="KW-0378">Hydrolase</keyword>
<reference evidence="9 10" key="1">
    <citation type="submission" date="2018-08" db="EMBL/GenBank/DDBJ databases">
        <title>Draft genome of the lignicolous fungus Coniochaeta pulveracea.</title>
        <authorList>
            <person name="Borstlap C.J."/>
            <person name="De Witt R.N."/>
            <person name="Botha A."/>
            <person name="Volschenk H."/>
        </authorList>
    </citation>
    <scope>NUCLEOTIDE SEQUENCE [LARGE SCALE GENOMIC DNA]</scope>
    <source>
        <strain evidence="9 10">CAB683</strain>
    </source>
</reference>
<keyword evidence="6 7" id="KW-0482">Metalloprotease</keyword>
<dbReference type="GO" id="GO:0006508">
    <property type="term" value="P:proteolysis"/>
    <property type="evidence" value="ECO:0007669"/>
    <property type="project" value="UniProtKB-KW"/>
</dbReference>
<dbReference type="Pfam" id="PF01432">
    <property type="entry name" value="Peptidase_M3"/>
    <property type="match status" value="1"/>
</dbReference>
<dbReference type="InterPro" id="IPR045090">
    <property type="entry name" value="Pept_M3A_M3B"/>
</dbReference>
<proteinExistence type="inferred from homology"/>
<evidence type="ECO:0000256" key="7">
    <source>
        <dbReference type="RuleBase" id="RU003435"/>
    </source>
</evidence>
<evidence type="ECO:0000256" key="4">
    <source>
        <dbReference type="ARBA" id="ARBA00022801"/>
    </source>
</evidence>
<dbReference type="CDD" id="cd06455">
    <property type="entry name" value="M3A_TOP"/>
    <property type="match status" value="1"/>
</dbReference>
<evidence type="ECO:0000256" key="1">
    <source>
        <dbReference type="ARBA" id="ARBA00006040"/>
    </source>
</evidence>
<dbReference type="GO" id="GO:0006518">
    <property type="term" value="P:peptide metabolic process"/>
    <property type="evidence" value="ECO:0007669"/>
    <property type="project" value="TreeGrafter"/>
</dbReference>
<protein>
    <recommendedName>
        <fullName evidence="8">Peptidase M3A/M3B catalytic domain-containing protein</fullName>
    </recommendedName>
</protein>
<dbReference type="EMBL" id="QVQW01000073">
    <property type="protein sequence ID" value="RKU41524.1"/>
    <property type="molecule type" value="Genomic_DNA"/>
</dbReference>
<comment type="similarity">
    <text evidence="1 7">Belongs to the peptidase M3 family.</text>
</comment>
<comment type="cofactor">
    <cofactor evidence="7">
        <name>Zn(2+)</name>
        <dbReference type="ChEBI" id="CHEBI:29105"/>
    </cofactor>
    <text evidence="7">Binds 1 zinc ion.</text>
</comment>
<evidence type="ECO:0000256" key="6">
    <source>
        <dbReference type="ARBA" id="ARBA00023049"/>
    </source>
</evidence>
<dbReference type="InterPro" id="IPR024080">
    <property type="entry name" value="Neurolysin/TOP_N"/>
</dbReference>
<dbReference type="InterPro" id="IPR024077">
    <property type="entry name" value="Neurolysin/TOP_dom2"/>
</dbReference>
<evidence type="ECO:0000256" key="3">
    <source>
        <dbReference type="ARBA" id="ARBA00022723"/>
    </source>
</evidence>
<dbReference type="GO" id="GO:0046872">
    <property type="term" value="F:metal ion binding"/>
    <property type="evidence" value="ECO:0007669"/>
    <property type="project" value="UniProtKB-UniRule"/>
</dbReference>